<dbReference type="Proteomes" id="UP000596661">
    <property type="component" value="Chromosome 8"/>
</dbReference>
<evidence type="ECO:0000256" key="1">
    <source>
        <dbReference type="SAM" id="MobiDB-lite"/>
    </source>
</evidence>
<protein>
    <submittedName>
        <fullName evidence="2">Uncharacterized protein</fullName>
    </submittedName>
</protein>
<name>A0A803Q8Q4_CANSA</name>
<dbReference type="EnsemblPlants" id="evm.model.08.1449">
    <property type="protein sequence ID" value="cds.evm.model.08.1449"/>
    <property type="gene ID" value="evm.TU.08.1449"/>
</dbReference>
<proteinExistence type="predicted"/>
<dbReference type="Gramene" id="evm.model.08.1449">
    <property type="protein sequence ID" value="cds.evm.model.08.1449"/>
    <property type="gene ID" value="evm.TU.08.1449"/>
</dbReference>
<reference evidence="2" key="2">
    <citation type="submission" date="2021-03" db="UniProtKB">
        <authorList>
            <consortium name="EnsemblPlants"/>
        </authorList>
    </citation>
    <scope>IDENTIFICATION</scope>
</reference>
<dbReference type="EMBL" id="UZAU01000710">
    <property type="status" value="NOT_ANNOTATED_CDS"/>
    <property type="molecule type" value="Genomic_DNA"/>
</dbReference>
<evidence type="ECO:0000313" key="3">
    <source>
        <dbReference type="Proteomes" id="UP000596661"/>
    </source>
</evidence>
<evidence type="ECO:0000313" key="2">
    <source>
        <dbReference type="EnsemblPlants" id="cds.evm.model.08.1449"/>
    </source>
</evidence>
<feature type="region of interest" description="Disordered" evidence="1">
    <location>
        <begin position="214"/>
        <end position="236"/>
    </location>
</feature>
<sequence length="273" mass="31599">MGVSRRGCQRMALLWEECWPEDTARLNFSNRFSPEFGRKRGSEKVHKKSTWIFHGGILITEKWPSNGLPLWEDISQAKEATCGFSSSSKYSLCSVLNVPYYGNWLKEDSKVKHCFEFLMAPSIKKRPWEVEGNRTMRRSQTNARAKKVGEIRGCCKGNRSLGEDTRKGELTLTIGEDSVVYGNKKNFVEVVPSHQKRCLVSNFKENQVLRGKELDSSKGVREEGREEWAPELGEAREEIGMGGKKRALFPEKERQRKEMELVRWKLMRYRRGK</sequence>
<reference evidence="2" key="1">
    <citation type="submission" date="2018-11" db="EMBL/GenBank/DDBJ databases">
        <authorList>
            <person name="Grassa J C."/>
        </authorList>
    </citation>
    <scope>NUCLEOTIDE SEQUENCE [LARGE SCALE GENOMIC DNA]</scope>
</reference>
<accession>A0A803Q8Q4</accession>
<keyword evidence="3" id="KW-1185">Reference proteome</keyword>
<organism evidence="2 3">
    <name type="scientific">Cannabis sativa</name>
    <name type="common">Hemp</name>
    <name type="synonym">Marijuana</name>
    <dbReference type="NCBI Taxonomy" id="3483"/>
    <lineage>
        <taxon>Eukaryota</taxon>
        <taxon>Viridiplantae</taxon>
        <taxon>Streptophyta</taxon>
        <taxon>Embryophyta</taxon>
        <taxon>Tracheophyta</taxon>
        <taxon>Spermatophyta</taxon>
        <taxon>Magnoliopsida</taxon>
        <taxon>eudicotyledons</taxon>
        <taxon>Gunneridae</taxon>
        <taxon>Pentapetalae</taxon>
        <taxon>rosids</taxon>
        <taxon>fabids</taxon>
        <taxon>Rosales</taxon>
        <taxon>Cannabaceae</taxon>
        <taxon>Cannabis</taxon>
    </lineage>
</organism>
<dbReference type="AlphaFoldDB" id="A0A803Q8Q4"/>